<evidence type="ECO:0000313" key="8">
    <source>
        <dbReference type="EMBL" id="KAJ6645119.1"/>
    </source>
</evidence>
<dbReference type="Proteomes" id="UP001151699">
    <property type="component" value="Chromosome A"/>
</dbReference>
<dbReference type="AlphaFoldDB" id="A0A9Q0N7P7"/>
<name>A0A9Q0N7P7_9DIPT</name>
<sequence length="448" mass="51187">MKTRYAANDYGELLNLRAELSKHFDILQATTKEINKVTRDKDTIEQEIDYLTFVTKELKTLDYQAGEEAKLFTIRHGLQNSDKEIQVTQDILSHLEAPEINKSINNAQRLINRNLRQNEEFASISLNLDDCYNSLEEARIKLQSIINNFDRNEFNLDEVEERLFKIRDIARKYNISCDKIPEFLDNSNQQLNILKNKINNVKTLDINKREEYKKYFELAETLSYKRSISAKNLELAVQRELEQLKMEKAIFKVEIVPKNNPANSQANDKNFAELNMSEEFLEEINQKPESRTNQMLLCKMSDGIDDIRFVASTNPGMQLAPIDKIASGGELSRFMLAIKTCLFDKSLKDTIIFDEIDTGIGGIVADKVGEKLKKLSSIAQVIVITHQPQVAGKADQHIIVNKLQLDKTTTITVKSLNLQERQAELARMISGKSITDASLKAAKELLKP</sequence>
<dbReference type="GO" id="GO:0006310">
    <property type="term" value="P:DNA recombination"/>
    <property type="evidence" value="ECO:0007669"/>
    <property type="project" value="InterPro"/>
</dbReference>
<accession>A0A9Q0N7P7</accession>
<comment type="caution">
    <text evidence="8">The sequence shown here is derived from an EMBL/GenBank/DDBJ whole genome shotgun (WGS) entry which is preliminary data.</text>
</comment>
<reference evidence="8" key="1">
    <citation type="submission" date="2022-07" db="EMBL/GenBank/DDBJ databases">
        <authorList>
            <person name="Trinca V."/>
            <person name="Uliana J.V.C."/>
            <person name="Torres T.T."/>
            <person name="Ward R.J."/>
            <person name="Monesi N."/>
        </authorList>
    </citation>
    <scope>NUCLEOTIDE SEQUENCE</scope>
    <source>
        <strain evidence="8">HSMRA1968</strain>
        <tissue evidence="8">Whole embryos</tissue>
    </source>
</reference>
<dbReference type="GO" id="GO:0005524">
    <property type="term" value="F:ATP binding"/>
    <property type="evidence" value="ECO:0007669"/>
    <property type="project" value="UniProtKB-KW"/>
</dbReference>
<keyword evidence="4" id="KW-0227">DNA damage</keyword>
<keyword evidence="9" id="KW-1185">Reference proteome</keyword>
<evidence type="ECO:0000256" key="3">
    <source>
        <dbReference type="ARBA" id="ARBA00022741"/>
    </source>
</evidence>
<evidence type="ECO:0000256" key="6">
    <source>
        <dbReference type="ARBA" id="ARBA00023204"/>
    </source>
</evidence>
<dbReference type="PANTHER" id="PTHR11059">
    <property type="entry name" value="DNA REPAIR PROTEIN RECN"/>
    <property type="match status" value="1"/>
</dbReference>
<organism evidence="8 9">
    <name type="scientific">Pseudolycoriella hygida</name>
    <dbReference type="NCBI Taxonomy" id="35572"/>
    <lineage>
        <taxon>Eukaryota</taxon>
        <taxon>Metazoa</taxon>
        <taxon>Ecdysozoa</taxon>
        <taxon>Arthropoda</taxon>
        <taxon>Hexapoda</taxon>
        <taxon>Insecta</taxon>
        <taxon>Pterygota</taxon>
        <taxon>Neoptera</taxon>
        <taxon>Endopterygota</taxon>
        <taxon>Diptera</taxon>
        <taxon>Nematocera</taxon>
        <taxon>Sciaroidea</taxon>
        <taxon>Sciaridae</taxon>
        <taxon>Pseudolycoriella</taxon>
    </lineage>
</organism>
<evidence type="ECO:0000256" key="2">
    <source>
        <dbReference type="ARBA" id="ARBA00021315"/>
    </source>
</evidence>
<comment type="similarity">
    <text evidence="1">Belongs to the RecN family.</text>
</comment>
<dbReference type="EMBL" id="WJQU01000001">
    <property type="protein sequence ID" value="KAJ6645119.1"/>
    <property type="molecule type" value="Genomic_DNA"/>
</dbReference>
<evidence type="ECO:0000256" key="7">
    <source>
        <dbReference type="ARBA" id="ARBA00033408"/>
    </source>
</evidence>
<dbReference type="CDD" id="cd03241">
    <property type="entry name" value="ABC_RecN"/>
    <property type="match status" value="1"/>
</dbReference>
<keyword evidence="6" id="KW-0234">DNA repair</keyword>
<dbReference type="InterPro" id="IPR004604">
    <property type="entry name" value="DNA_recomb/repair_RecN"/>
</dbReference>
<dbReference type="Gene3D" id="3.40.50.300">
    <property type="entry name" value="P-loop containing nucleotide triphosphate hydrolases"/>
    <property type="match status" value="1"/>
</dbReference>
<keyword evidence="5" id="KW-0067">ATP-binding</keyword>
<evidence type="ECO:0000313" key="9">
    <source>
        <dbReference type="Proteomes" id="UP001151699"/>
    </source>
</evidence>
<protein>
    <recommendedName>
        <fullName evidence="2">DNA repair protein RecN</fullName>
    </recommendedName>
    <alternativeName>
        <fullName evidence="7">Recombination protein N</fullName>
    </alternativeName>
</protein>
<dbReference type="OrthoDB" id="10067922at2759"/>
<keyword evidence="3" id="KW-0547">Nucleotide-binding</keyword>
<dbReference type="PANTHER" id="PTHR11059:SF0">
    <property type="entry name" value="DNA REPAIR PROTEIN RECN"/>
    <property type="match status" value="1"/>
</dbReference>
<dbReference type="InterPro" id="IPR027417">
    <property type="entry name" value="P-loop_NTPase"/>
</dbReference>
<evidence type="ECO:0000256" key="1">
    <source>
        <dbReference type="ARBA" id="ARBA00009441"/>
    </source>
</evidence>
<evidence type="ECO:0000256" key="4">
    <source>
        <dbReference type="ARBA" id="ARBA00022763"/>
    </source>
</evidence>
<evidence type="ECO:0000256" key="5">
    <source>
        <dbReference type="ARBA" id="ARBA00022840"/>
    </source>
</evidence>
<gene>
    <name evidence="8" type="primary">recN_1</name>
    <name evidence="8" type="ORF">Bhyg_00321</name>
</gene>
<dbReference type="SUPFAM" id="SSF52540">
    <property type="entry name" value="P-loop containing nucleoside triphosphate hydrolases"/>
    <property type="match status" value="1"/>
</dbReference>
<proteinExistence type="inferred from homology"/>
<dbReference type="GO" id="GO:0006281">
    <property type="term" value="P:DNA repair"/>
    <property type="evidence" value="ECO:0007669"/>
    <property type="project" value="UniProtKB-KW"/>
</dbReference>